<dbReference type="PANTHER" id="PTHR35508:SF1">
    <property type="entry name" value="VOLTAGE-DEPENDENT L-TYPE CALCIUM CHANNEL SUBUNIT"/>
    <property type="match status" value="1"/>
</dbReference>
<sequence>MADQLNGVATDENRGSCAEETFYDVLHRSISMIIFPDASSMGSKPLLQRIKIFVSENGPCLREASRNSGQTIMSWTRRGSRLRALLVISASISR</sequence>
<reference evidence="1 2" key="1">
    <citation type="journal article" date="2024" name="G3 (Bethesda)">
        <title>Genome assembly of Hibiscus sabdariffa L. provides insights into metabolisms of medicinal natural products.</title>
        <authorList>
            <person name="Kim T."/>
        </authorList>
    </citation>
    <scope>NUCLEOTIDE SEQUENCE [LARGE SCALE GENOMIC DNA]</scope>
    <source>
        <strain evidence="1">TK-2024</strain>
        <tissue evidence="1">Old leaves</tissue>
    </source>
</reference>
<proteinExistence type="predicted"/>
<gene>
    <name evidence="1" type="ORF">V6N12_007785</name>
</gene>
<dbReference type="Proteomes" id="UP001472677">
    <property type="component" value="Unassembled WGS sequence"/>
</dbReference>
<keyword evidence="2" id="KW-1185">Reference proteome</keyword>
<comment type="caution">
    <text evidence="1">The sequence shown here is derived from an EMBL/GenBank/DDBJ whole genome shotgun (WGS) entry which is preliminary data.</text>
</comment>
<dbReference type="EMBL" id="JBBPBM010000009">
    <property type="protein sequence ID" value="KAK8569255.1"/>
    <property type="molecule type" value="Genomic_DNA"/>
</dbReference>
<evidence type="ECO:0000313" key="2">
    <source>
        <dbReference type="Proteomes" id="UP001472677"/>
    </source>
</evidence>
<name>A0ABR2F2Q4_9ROSI</name>
<dbReference type="PANTHER" id="PTHR35508">
    <property type="entry name" value="VOLTAGE-DEPENDENT L-TYPE CALCIUM CHANNEL SUBUNIT"/>
    <property type="match status" value="1"/>
</dbReference>
<organism evidence="1 2">
    <name type="scientific">Hibiscus sabdariffa</name>
    <name type="common">roselle</name>
    <dbReference type="NCBI Taxonomy" id="183260"/>
    <lineage>
        <taxon>Eukaryota</taxon>
        <taxon>Viridiplantae</taxon>
        <taxon>Streptophyta</taxon>
        <taxon>Embryophyta</taxon>
        <taxon>Tracheophyta</taxon>
        <taxon>Spermatophyta</taxon>
        <taxon>Magnoliopsida</taxon>
        <taxon>eudicotyledons</taxon>
        <taxon>Gunneridae</taxon>
        <taxon>Pentapetalae</taxon>
        <taxon>rosids</taxon>
        <taxon>malvids</taxon>
        <taxon>Malvales</taxon>
        <taxon>Malvaceae</taxon>
        <taxon>Malvoideae</taxon>
        <taxon>Hibiscus</taxon>
    </lineage>
</organism>
<protein>
    <submittedName>
        <fullName evidence="1">Uncharacterized protein</fullName>
    </submittedName>
</protein>
<evidence type="ECO:0000313" key="1">
    <source>
        <dbReference type="EMBL" id="KAK8569255.1"/>
    </source>
</evidence>
<accession>A0ABR2F2Q4</accession>